<feature type="domain" description="Acyltransferase 3" evidence="3">
    <location>
        <begin position="35"/>
        <end position="363"/>
    </location>
</feature>
<sequence>MPTAQTASPSATSSVAPSVPPLSGPVRAGRRPRLDSLTGLRWFAALAVFAFHTNQVGRVPKLQIPASYGDAGVAFFFILSGFVLAWSFSPDTPARVFYWRRFARIWPPLLVTTVFAFFGLQQTWHQAAKAVVLGLTLLLAWHPNTTLVGNPVAWSLSAEAFFYLLFPLVIRPILKARPAVLALLAAVLIAVDIVFRKVAFDYYLPHHYDTFHVLLVQWIPAYRAMEFILGVVVAAALIRGWRPRIPVSVALLVVGLDVFAMWWAHYERWLGASWTSQLLSPALALLILAAALRDLSGKRSVLRSKPLLRLGEWSYCFYLIHATVIFGLSRYFHPPVGPALATNLGYDAVWLAISLVLSWLCYRFVEKPAEKWLRARYGARPAKTALASA</sequence>
<dbReference type="AlphaFoldDB" id="A0A931AXL4"/>
<feature type="transmembrane region" description="Helical" evidence="2">
    <location>
        <begin position="179"/>
        <end position="199"/>
    </location>
</feature>
<evidence type="ECO:0000313" key="5">
    <source>
        <dbReference type="Proteomes" id="UP000657385"/>
    </source>
</evidence>
<feature type="transmembrane region" description="Helical" evidence="2">
    <location>
        <begin position="313"/>
        <end position="332"/>
    </location>
</feature>
<evidence type="ECO:0000256" key="2">
    <source>
        <dbReference type="SAM" id="Phobius"/>
    </source>
</evidence>
<feature type="transmembrane region" description="Helical" evidence="2">
    <location>
        <begin position="151"/>
        <end position="170"/>
    </location>
</feature>
<dbReference type="InterPro" id="IPR002656">
    <property type="entry name" value="Acyl_transf_3_dom"/>
</dbReference>
<feature type="region of interest" description="Disordered" evidence="1">
    <location>
        <begin position="1"/>
        <end position="27"/>
    </location>
</feature>
<reference evidence="4" key="1">
    <citation type="submission" date="2020-11" db="EMBL/GenBank/DDBJ databases">
        <title>Isolation and identification of active actinomycetes.</title>
        <authorList>
            <person name="Yu B."/>
        </authorList>
    </citation>
    <scope>NUCLEOTIDE SEQUENCE</scope>
    <source>
        <strain evidence="4">NEAU-YB345</strain>
    </source>
</reference>
<name>A0A931AXL4_9ACTN</name>
<keyword evidence="2" id="KW-0472">Membrane</keyword>
<dbReference type="GO" id="GO:0016747">
    <property type="term" value="F:acyltransferase activity, transferring groups other than amino-acyl groups"/>
    <property type="evidence" value="ECO:0007669"/>
    <property type="project" value="InterPro"/>
</dbReference>
<dbReference type="EMBL" id="JADPRT010000001">
    <property type="protein sequence ID" value="MBF9066729.1"/>
    <property type="molecule type" value="Genomic_DNA"/>
</dbReference>
<feature type="transmembrane region" description="Helical" evidence="2">
    <location>
        <begin position="245"/>
        <end position="265"/>
    </location>
</feature>
<comment type="caution">
    <text evidence="4">The sequence shown here is derived from an EMBL/GenBank/DDBJ whole genome shotgun (WGS) entry which is preliminary data.</text>
</comment>
<feature type="transmembrane region" description="Helical" evidence="2">
    <location>
        <begin position="39"/>
        <end position="56"/>
    </location>
</feature>
<feature type="transmembrane region" description="Helical" evidence="2">
    <location>
        <begin position="219"/>
        <end position="238"/>
    </location>
</feature>
<accession>A0A931AXL4</accession>
<dbReference type="PANTHER" id="PTHR23028:SF53">
    <property type="entry name" value="ACYL_TRANSF_3 DOMAIN-CONTAINING PROTEIN"/>
    <property type="match status" value="1"/>
</dbReference>
<dbReference type="GO" id="GO:0016020">
    <property type="term" value="C:membrane"/>
    <property type="evidence" value="ECO:0007669"/>
    <property type="project" value="TreeGrafter"/>
</dbReference>
<feature type="transmembrane region" description="Helical" evidence="2">
    <location>
        <begin position="271"/>
        <end position="292"/>
    </location>
</feature>
<feature type="compositionally biased region" description="Low complexity" evidence="1">
    <location>
        <begin position="1"/>
        <end position="17"/>
    </location>
</feature>
<keyword evidence="4" id="KW-0808">Transferase</keyword>
<feature type="transmembrane region" description="Helical" evidence="2">
    <location>
        <begin position="101"/>
        <end position="120"/>
    </location>
</feature>
<keyword evidence="5" id="KW-1185">Reference proteome</keyword>
<proteinExistence type="predicted"/>
<keyword evidence="2" id="KW-0812">Transmembrane</keyword>
<evidence type="ECO:0000313" key="4">
    <source>
        <dbReference type="EMBL" id="MBF9066729.1"/>
    </source>
</evidence>
<dbReference type="PANTHER" id="PTHR23028">
    <property type="entry name" value="ACETYLTRANSFERASE"/>
    <property type="match status" value="1"/>
</dbReference>
<keyword evidence="4" id="KW-0012">Acyltransferase</keyword>
<evidence type="ECO:0000256" key="1">
    <source>
        <dbReference type="SAM" id="MobiDB-lite"/>
    </source>
</evidence>
<protein>
    <submittedName>
        <fullName evidence="4">Acyltransferase</fullName>
    </submittedName>
</protein>
<gene>
    <name evidence="4" type="ORF">I2501_01585</name>
</gene>
<evidence type="ECO:0000259" key="3">
    <source>
        <dbReference type="Pfam" id="PF01757"/>
    </source>
</evidence>
<feature type="transmembrane region" description="Helical" evidence="2">
    <location>
        <begin position="68"/>
        <end position="89"/>
    </location>
</feature>
<feature type="transmembrane region" description="Helical" evidence="2">
    <location>
        <begin position="344"/>
        <end position="365"/>
    </location>
</feature>
<keyword evidence="2" id="KW-1133">Transmembrane helix</keyword>
<organism evidence="4 5">
    <name type="scientific">Streptacidiphilus fuscans</name>
    <dbReference type="NCBI Taxonomy" id="2789292"/>
    <lineage>
        <taxon>Bacteria</taxon>
        <taxon>Bacillati</taxon>
        <taxon>Actinomycetota</taxon>
        <taxon>Actinomycetes</taxon>
        <taxon>Kitasatosporales</taxon>
        <taxon>Streptomycetaceae</taxon>
        <taxon>Streptacidiphilus</taxon>
    </lineage>
</organism>
<dbReference type="GO" id="GO:0000271">
    <property type="term" value="P:polysaccharide biosynthetic process"/>
    <property type="evidence" value="ECO:0007669"/>
    <property type="project" value="TreeGrafter"/>
</dbReference>
<dbReference type="RefSeq" id="WP_196191917.1">
    <property type="nucleotide sequence ID" value="NZ_JADPRT010000001.1"/>
</dbReference>
<dbReference type="InterPro" id="IPR050879">
    <property type="entry name" value="Acyltransferase_3"/>
</dbReference>
<dbReference type="Pfam" id="PF01757">
    <property type="entry name" value="Acyl_transf_3"/>
    <property type="match status" value="1"/>
</dbReference>
<dbReference type="Proteomes" id="UP000657385">
    <property type="component" value="Unassembled WGS sequence"/>
</dbReference>